<name>A0A917MMX7_9MICO</name>
<comment type="caution">
    <text evidence="2">The sequence shown here is derived from an EMBL/GenBank/DDBJ whole genome shotgun (WGS) entry which is preliminary data.</text>
</comment>
<evidence type="ECO:0000313" key="2">
    <source>
        <dbReference type="EMBL" id="GGH47044.1"/>
    </source>
</evidence>
<gene>
    <name evidence="2" type="ORF">GCM10010921_23500</name>
</gene>
<evidence type="ECO:0000259" key="1">
    <source>
        <dbReference type="Pfam" id="PF00561"/>
    </source>
</evidence>
<dbReference type="PRINTS" id="PR00111">
    <property type="entry name" value="ABHYDROLASE"/>
</dbReference>
<sequence length="282" mass="31048">MPYTTTDDVQIWYETIGSPEDEAIVLIAGGGAQLIAWQDPFCHSLVEAGYRVVRFDNRDTGLSQRFGGPEDLDGGYEMDDLALDVIRVLDTEGIAAAHMVGHSMGGIVAQYLALDHPSRVLSATLASTIPGHDPAWVVTPGVPEIFTRPQERRSREEVVELSVAVQAHYAGSAYPFDADTARQLAGLAYDRGYWPDGLPRQWAALARATERLERLRGLDLPVLILHGREDRTCAWRAAVDMALAIEDSELQVYAGMGHVLVPELWPDYVSAIVRTARRGRRA</sequence>
<dbReference type="GO" id="GO:0046503">
    <property type="term" value="P:glycerolipid catabolic process"/>
    <property type="evidence" value="ECO:0007669"/>
    <property type="project" value="TreeGrafter"/>
</dbReference>
<accession>A0A917MMX7</accession>
<dbReference type="InterPro" id="IPR029058">
    <property type="entry name" value="AB_hydrolase_fold"/>
</dbReference>
<reference evidence="2" key="1">
    <citation type="journal article" date="2014" name="Int. J. Syst. Evol. Microbiol.">
        <title>Complete genome sequence of Corynebacterium casei LMG S-19264T (=DSM 44701T), isolated from a smear-ripened cheese.</title>
        <authorList>
            <consortium name="US DOE Joint Genome Institute (JGI-PGF)"/>
            <person name="Walter F."/>
            <person name="Albersmeier A."/>
            <person name="Kalinowski J."/>
            <person name="Ruckert C."/>
        </authorList>
    </citation>
    <scope>NUCLEOTIDE SEQUENCE</scope>
    <source>
        <strain evidence="2">CGMCC 1.15794</strain>
    </source>
</reference>
<dbReference type="SUPFAM" id="SSF53474">
    <property type="entry name" value="alpha/beta-Hydrolases"/>
    <property type="match status" value="1"/>
</dbReference>
<dbReference type="RefSeq" id="WP_188756492.1">
    <property type="nucleotide sequence ID" value="NZ_BMJY01000011.1"/>
</dbReference>
<dbReference type="PANTHER" id="PTHR43433:SF5">
    <property type="entry name" value="AB HYDROLASE-1 DOMAIN-CONTAINING PROTEIN"/>
    <property type="match status" value="1"/>
</dbReference>
<evidence type="ECO:0000313" key="3">
    <source>
        <dbReference type="Proteomes" id="UP000657592"/>
    </source>
</evidence>
<dbReference type="GO" id="GO:0004806">
    <property type="term" value="F:triacylglycerol lipase activity"/>
    <property type="evidence" value="ECO:0007669"/>
    <property type="project" value="TreeGrafter"/>
</dbReference>
<proteinExistence type="predicted"/>
<organism evidence="2 3">
    <name type="scientific">Microbacterium album</name>
    <dbReference type="NCBI Taxonomy" id="2053191"/>
    <lineage>
        <taxon>Bacteria</taxon>
        <taxon>Bacillati</taxon>
        <taxon>Actinomycetota</taxon>
        <taxon>Actinomycetes</taxon>
        <taxon>Micrococcales</taxon>
        <taxon>Microbacteriaceae</taxon>
        <taxon>Microbacterium</taxon>
    </lineage>
</organism>
<dbReference type="AlphaFoldDB" id="A0A917MMX7"/>
<dbReference type="PANTHER" id="PTHR43433">
    <property type="entry name" value="HYDROLASE, ALPHA/BETA FOLD FAMILY PROTEIN"/>
    <property type="match status" value="1"/>
</dbReference>
<dbReference type="Pfam" id="PF00561">
    <property type="entry name" value="Abhydrolase_1"/>
    <property type="match status" value="1"/>
</dbReference>
<feature type="domain" description="AB hydrolase-1" evidence="1">
    <location>
        <begin position="23"/>
        <end position="260"/>
    </location>
</feature>
<keyword evidence="3" id="KW-1185">Reference proteome</keyword>
<protein>
    <submittedName>
        <fullName evidence="2">Lipase/esterase LipG</fullName>
    </submittedName>
</protein>
<dbReference type="InterPro" id="IPR050471">
    <property type="entry name" value="AB_hydrolase"/>
</dbReference>
<reference evidence="2" key="2">
    <citation type="submission" date="2020-09" db="EMBL/GenBank/DDBJ databases">
        <authorList>
            <person name="Sun Q."/>
            <person name="Zhou Y."/>
        </authorList>
    </citation>
    <scope>NUCLEOTIDE SEQUENCE</scope>
    <source>
        <strain evidence="2">CGMCC 1.15794</strain>
    </source>
</reference>
<dbReference type="InterPro" id="IPR000073">
    <property type="entry name" value="AB_hydrolase_1"/>
</dbReference>
<dbReference type="EMBL" id="BMJY01000011">
    <property type="protein sequence ID" value="GGH47044.1"/>
    <property type="molecule type" value="Genomic_DNA"/>
</dbReference>
<dbReference type="Proteomes" id="UP000657592">
    <property type="component" value="Unassembled WGS sequence"/>
</dbReference>
<dbReference type="Gene3D" id="3.40.50.1820">
    <property type="entry name" value="alpha/beta hydrolase"/>
    <property type="match status" value="1"/>
</dbReference>